<feature type="transmembrane region" description="Helical" evidence="12">
    <location>
        <begin position="721"/>
        <end position="741"/>
    </location>
</feature>
<dbReference type="SUPFAM" id="SSF56784">
    <property type="entry name" value="HAD-like"/>
    <property type="match status" value="1"/>
</dbReference>
<dbReference type="NCBIfam" id="TIGR01511">
    <property type="entry name" value="ATPase-IB1_Cu"/>
    <property type="match status" value="1"/>
</dbReference>
<dbReference type="InterPro" id="IPR006121">
    <property type="entry name" value="HMA_dom"/>
</dbReference>
<sequence length="743" mass="78580">MPVSVVTSLANLTSVPPSTTNPIRLHIGGMHCASCVGRVETALSQVSGVKSAAVNLALHEAEVRPAGDDIPVQSLIAAVERAGYQAEVIRQQQNSPTAPHSQAAEDQEQRAWGLRFLLSLAGLVPLVVIHFLPGGHHSSPLLGVTQIAIACLVQVFVGWPFLVSAAQRVRYAAVNMDTLIALGTTAALVAGTLEWITHRSGMSLMDGVMILTFVTLGRYLEARARRRTSRAIYQLMDLTPRVANIRRGIQVVKLSLDKVQLRDVLVIRPGERVPLDGQVISGHSDLNEAWLTGEALPVEKQAGDNVFAGTLNGSGSLEATVTKLADDTLLAQTIELVRHAQSSKASVQQLADRVVQWFVPAVLLIATATFIAWLVVSGGWQLALLHAVAVLVVACPCALGLATPTAIIVSSGAAAQRGIFIKSAAALEAANRVTTVVFDKTGTLTAGRPVLRSLQPAEHVSEERLLTIAAAIERLSNHPLVKAIVQAADSRQSPEQLQATALQVLPGEGIQADSSAGTIYVGNQRLLDRLQIVPGANQQNQSGEIRLHVVLAGKYLGSLVLQDQLAHGSQAAVAALQQLGKRIVLLTGDTRATAEAMAREAGIREVIADTKPVDKWQVIEQLKHSGEVVAMVGDGINDAPALAAADLGIALGNGADIAIESAEVVITQPDLRRVVTTLSLAQRTLSIIWQNLFWALIYNVILIPVAAGLLSPWGINLSPSMAAAAMAASSVCVVLNSLRLARL</sequence>
<dbReference type="Pfam" id="PF00702">
    <property type="entry name" value="Hydrolase"/>
    <property type="match status" value="1"/>
</dbReference>
<dbReference type="NCBIfam" id="TIGR01512">
    <property type="entry name" value="ATPase-IB2_Cd"/>
    <property type="match status" value="1"/>
</dbReference>
<dbReference type="Pfam" id="PF00403">
    <property type="entry name" value="HMA"/>
    <property type="match status" value="1"/>
</dbReference>
<accession>A0A517YDP3</accession>
<evidence type="ECO:0000256" key="8">
    <source>
        <dbReference type="ARBA" id="ARBA00022989"/>
    </source>
</evidence>
<feature type="transmembrane region" description="Helical" evidence="12">
    <location>
        <begin position="354"/>
        <end position="376"/>
    </location>
</feature>
<dbReference type="InterPro" id="IPR027256">
    <property type="entry name" value="P-typ_ATPase_IB"/>
</dbReference>
<dbReference type="EMBL" id="CP036274">
    <property type="protein sequence ID" value="QDU28356.1"/>
    <property type="molecule type" value="Genomic_DNA"/>
</dbReference>
<dbReference type="InterPro" id="IPR008250">
    <property type="entry name" value="ATPase_P-typ_transduc_dom_A_sf"/>
</dbReference>
<protein>
    <recommendedName>
        <fullName evidence="10">P-type Cu(2+) transporter</fullName>
        <ecNumber evidence="10">7.2.2.9</ecNumber>
    </recommendedName>
</protein>
<dbReference type="InterPro" id="IPR001757">
    <property type="entry name" value="P_typ_ATPase"/>
</dbReference>
<dbReference type="SFLD" id="SFLDS00003">
    <property type="entry name" value="Haloacid_Dehalogenase"/>
    <property type="match status" value="1"/>
</dbReference>
<dbReference type="InterPro" id="IPR018303">
    <property type="entry name" value="ATPase_P-typ_P_site"/>
</dbReference>
<dbReference type="PROSITE" id="PS00154">
    <property type="entry name" value="ATPASE_E1_E2"/>
    <property type="match status" value="1"/>
</dbReference>
<gene>
    <name evidence="14" type="primary">pacS</name>
    <name evidence="14" type="ORF">ETAA8_34560</name>
</gene>
<dbReference type="Gene3D" id="3.30.70.100">
    <property type="match status" value="1"/>
</dbReference>
<evidence type="ECO:0000313" key="15">
    <source>
        <dbReference type="Proteomes" id="UP000315017"/>
    </source>
</evidence>
<feature type="transmembrane region" description="Helical" evidence="12">
    <location>
        <begin position="202"/>
        <end position="220"/>
    </location>
</feature>
<feature type="transmembrane region" description="Helical" evidence="12">
    <location>
        <begin position="382"/>
        <end position="409"/>
    </location>
</feature>
<keyword evidence="4 12" id="KW-0479">Metal-binding</keyword>
<feature type="transmembrane region" description="Helical" evidence="12">
    <location>
        <begin position="178"/>
        <end position="196"/>
    </location>
</feature>
<dbReference type="InterPro" id="IPR023298">
    <property type="entry name" value="ATPase_P-typ_TM_dom_sf"/>
</dbReference>
<keyword evidence="3 12" id="KW-0812">Transmembrane</keyword>
<dbReference type="InterPro" id="IPR044492">
    <property type="entry name" value="P_typ_ATPase_HD_dom"/>
</dbReference>
<evidence type="ECO:0000256" key="11">
    <source>
        <dbReference type="ARBA" id="ARBA00047424"/>
    </source>
</evidence>
<dbReference type="GO" id="GO:0005507">
    <property type="term" value="F:copper ion binding"/>
    <property type="evidence" value="ECO:0007669"/>
    <property type="project" value="TreeGrafter"/>
</dbReference>
<keyword evidence="12" id="KW-1003">Cell membrane</keyword>
<dbReference type="PROSITE" id="PS01047">
    <property type="entry name" value="HMA_1"/>
    <property type="match status" value="1"/>
</dbReference>
<evidence type="ECO:0000256" key="1">
    <source>
        <dbReference type="ARBA" id="ARBA00004127"/>
    </source>
</evidence>
<dbReference type="InterPro" id="IPR036163">
    <property type="entry name" value="HMA_dom_sf"/>
</dbReference>
<evidence type="ECO:0000256" key="3">
    <source>
        <dbReference type="ARBA" id="ARBA00022692"/>
    </source>
</evidence>
<dbReference type="EC" id="7.2.2.9" evidence="10"/>
<dbReference type="SFLD" id="SFLDG00002">
    <property type="entry name" value="C1.7:_P-type_atpase_like"/>
    <property type="match status" value="1"/>
</dbReference>
<evidence type="ECO:0000256" key="7">
    <source>
        <dbReference type="ARBA" id="ARBA00022967"/>
    </source>
</evidence>
<keyword evidence="6 12" id="KW-0067">ATP-binding</keyword>
<dbReference type="GO" id="GO:0005886">
    <property type="term" value="C:plasma membrane"/>
    <property type="evidence" value="ECO:0007669"/>
    <property type="project" value="UniProtKB-SubCell"/>
</dbReference>
<evidence type="ECO:0000256" key="4">
    <source>
        <dbReference type="ARBA" id="ARBA00022723"/>
    </source>
</evidence>
<dbReference type="Gene3D" id="3.40.1110.10">
    <property type="entry name" value="Calcium-transporting ATPase, cytoplasmic domain N"/>
    <property type="match status" value="1"/>
</dbReference>
<dbReference type="FunFam" id="3.30.70.100:FF:000005">
    <property type="entry name" value="Copper-exporting P-type ATPase A"/>
    <property type="match status" value="1"/>
</dbReference>
<dbReference type="GO" id="GO:0016887">
    <property type="term" value="F:ATP hydrolysis activity"/>
    <property type="evidence" value="ECO:0007669"/>
    <property type="project" value="InterPro"/>
</dbReference>
<dbReference type="NCBIfam" id="TIGR01494">
    <property type="entry name" value="ATPase_P-type"/>
    <property type="match status" value="1"/>
</dbReference>
<evidence type="ECO:0000256" key="5">
    <source>
        <dbReference type="ARBA" id="ARBA00022741"/>
    </source>
</evidence>
<dbReference type="InterPro" id="IPR017969">
    <property type="entry name" value="Heavy-metal-associated_CS"/>
</dbReference>
<dbReference type="GO" id="GO:0012505">
    <property type="term" value="C:endomembrane system"/>
    <property type="evidence" value="ECO:0007669"/>
    <property type="project" value="UniProtKB-SubCell"/>
</dbReference>
<organism evidence="14 15">
    <name type="scientific">Anatilimnocola aggregata</name>
    <dbReference type="NCBI Taxonomy" id="2528021"/>
    <lineage>
        <taxon>Bacteria</taxon>
        <taxon>Pseudomonadati</taxon>
        <taxon>Planctomycetota</taxon>
        <taxon>Planctomycetia</taxon>
        <taxon>Pirellulales</taxon>
        <taxon>Pirellulaceae</taxon>
        <taxon>Anatilimnocola</taxon>
    </lineage>
</organism>
<dbReference type="SFLD" id="SFLDF00027">
    <property type="entry name" value="p-type_atpase"/>
    <property type="match status" value="1"/>
</dbReference>
<dbReference type="Gene3D" id="2.70.150.10">
    <property type="entry name" value="Calcium-transporting ATPase, cytoplasmic transduction domain A"/>
    <property type="match status" value="1"/>
</dbReference>
<dbReference type="InterPro" id="IPR023299">
    <property type="entry name" value="ATPase_P-typ_cyto_dom_N"/>
</dbReference>
<evidence type="ECO:0000313" key="14">
    <source>
        <dbReference type="EMBL" id="QDU28356.1"/>
    </source>
</evidence>
<dbReference type="GO" id="GO:0055070">
    <property type="term" value="P:copper ion homeostasis"/>
    <property type="evidence" value="ECO:0007669"/>
    <property type="project" value="TreeGrafter"/>
</dbReference>
<feature type="domain" description="HMA" evidence="13">
    <location>
        <begin position="21"/>
        <end position="87"/>
    </location>
</feature>
<evidence type="ECO:0000256" key="6">
    <source>
        <dbReference type="ARBA" id="ARBA00022840"/>
    </source>
</evidence>
<dbReference type="PROSITE" id="PS50846">
    <property type="entry name" value="HMA_2"/>
    <property type="match status" value="1"/>
</dbReference>
<dbReference type="GO" id="GO:0005524">
    <property type="term" value="F:ATP binding"/>
    <property type="evidence" value="ECO:0007669"/>
    <property type="project" value="UniProtKB-UniRule"/>
</dbReference>
<dbReference type="PRINTS" id="PR00943">
    <property type="entry name" value="CUATPASE"/>
</dbReference>
<feature type="transmembrane region" description="Helical" evidence="12">
    <location>
        <begin position="144"/>
        <end position="166"/>
    </location>
</feature>
<dbReference type="FunFam" id="2.70.150.10:FF:000002">
    <property type="entry name" value="Copper-transporting ATPase 1, putative"/>
    <property type="match status" value="1"/>
</dbReference>
<evidence type="ECO:0000256" key="9">
    <source>
        <dbReference type="ARBA" id="ARBA00023136"/>
    </source>
</evidence>
<dbReference type="Gene3D" id="3.40.50.1000">
    <property type="entry name" value="HAD superfamily/HAD-like"/>
    <property type="match status" value="1"/>
</dbReference>
<dbReference type="PANTHER" id="PTHR43520:SF8">
    <property type="entry name" value="P-TYPE CU(+) TRANSPORTER"/>
    <property type="match status" value="1"/>
</dbReference>
<feature type="transmembrane region" description="Helical" evidence="12">
    <location>
        <begin position="692"/>
        <end position="715"/>
    </location>
</feature>
<comment type="subcellular location">
    <subcellularLocation>
        <location evidence="12">Cell membrane</location>
    </subcellularLocation>
    <subcellularLocation>
        <location evidence="1">Endomembrane system</location>
        <topology evidence="1">Multi-pass membrane protein</topology>
    </subcellularLocation>
</comment>
<dbReference type="OrthoDB" id="211392at2"/>
<evidence type="ECO:0000256" key="2">
    <source>
        <dbReference type="ARBA" id="ARBA00006024"/>
    </source>
</evidence>
<feature type="transmembrane region" description="Helical" evidence="12">
    <location>
        <begin position="112"/>
        <end position="132"/>
    </location>
</feature>
<keyword evidence="15" id="KW-1185">Reference proteome</keyword>
<proteinExistence type="inferred from homology"/>
<evidence type="ECO:0000256" key="12">
    <source>
        <dbReference type="RuleBase" id="RU362081"/>
    </source>
</evidence>
<comment type="similarity">
    <text evidence="2 12">Belongs to the cation transport ATPase (P-type) (TC 3.A.3) family. Type IB subfamily.</text>
</comment>
<keyword evidence="8 12" id="KW-1133">Transmembrane helix</keyword>
<dbReference type="SUPFAM" id="SSF81665">
    <property type="entry name" value="Calcium ATPase, transmembrane domain M"/>
    <property type="match status" value="1"/>
</dbReference>
<evidence type="ECO:0000256" key="10">
    <source>
        <dbReference type="ARBA" id="ARBA00038904"/>
    </source>
</evidence>
<dbReference type="InterPro" id="IPR036412">
    <property type="entry name" value="HAD-like_sf"/>
</dbReference>
<dbReference type="PROSITE" id="PS01229">
    <property type="entry name" value="COF_2"/>
    <property type="match status" value="1"/>
</dbReference>
<dbReference type="GO" id="GO:0043682">
    <property type="term" value="F:P-type divalent copper transporter activity"/>
    <property type="evidence" value="ECO:0007669"/>
    <property type="project" value="UniProtKB-EC"/>
</dbReference>
<dbReference type="SUPFAM" id="SSF55008">
    <property type="entry name" value="HMA, heavy metal-associated domain"/>
    <property type="match status" value="1"/>
</dbReference>
<evidence type="ECO:0000259" key="13">
    <source>
        <dbReference type="PROSITE" id="PS50846"/>
    </source>
</evidence>
<reference evidence="14 15" key="1">
    <citation type="submission" date="2019-02" db="EMBL/GenBank/DDBJ databases">
        <title>Deep-cultivation of Planctomycetes and their phenomic and genomic characterization uncovers novel biology.</title>
        <authorList>
            <person name="Wiegand S."/>
            <person name="Jogler M."/>
            <person name="Boedeker C."/>
            <person name="Pinto D."/>
            <person name="Vollmers J."/>
            <person name="Rivas-Marin E."/>
            <person name="Kohn T."/>
            <person name="Peeters S.H."/>
            <person name="Heuer A."/>
            <person name="Rast P."/>
            <person name="Oberbeckmann S."/>
            <person name="Bunk B."/>
            <person name="Jeske O."/>
            <person name="Meyerdierks A."/>
            <person name="Storesund J.E."/>
            <person name="Kallscheuer N."/>
            <person name="Luecker S."/>
            <person name="Lage O.M."/>
            <person name="Pohl T."/>
            <person name="Merkel B.J."/>
            <person name="Hornburger P."/>
            <person name="Mueller R.-W."/>
            <person name="Bruemmer F."/>
            <person name="Labrenz M."/>
            <person name="Spormann A.M."/>
            <person name="Op den Camp H."/>
            <person name="Overmann J."/>
            <person name="Amann R."/>
            <person name="Jetten M.S.M."/>
            <person name="Mascher T."/>
            <person name="Medema M.H."/>
            <person name="Devos D.P."/>
            <person name="Kaster A.-K."/>
            <person name="Ovreas L."/>
            <person name="Rohde M."/>
            <person name="Galperin M.Y."/>
            <person name="Jogler C."/>
        </authorList>
    </citation>
    <scope>NUCLEOTIDE SEQUENCE [LARGE SCALE GENOMIC DNA]</scope>
    <source>
        <strain evidence="14 15">ETA_A8</strain>
    </source>
</reference>
<dbReference type="PRINTS" id="PR00119">
    <property type="entry name" value="CATATPASE"/>
</dbReference>
<dbReference type="CDD" id="cd00371">
    <property type="entry name" value="HMA"/>
    <property type="match status" value="1"/>
</dbReference>
<keyword evidence="9 12" id="KW-0472">Membrane</keyword>
<dbReference type="AlphaFoldDB" id="A0A517YDP3"/>
<keyword evidence="5 12" id="KW-0547">Nucleotide-binding</keyword>
<dbReference type="NCBIfam" id="TIGR01525">
    <property type="entry name" value="ATPase-IB_hvy"/>
    <property type="match status" value="1"/>
</dbReference>
<dbReference type="SUPFAM" id="SSF81653">
    <property type="entry name" value="Calcium ATPase, transduction domain A"/>
    <property type="match status" value="1"/>
</dbReference>
<name>A0A517YDP3_9BACT</name>
<dbReference type="InterPro" id="IPR023214">
    <property type="entry name" value="HAD_sf"/>
</dbReference>
<dbReference type="Proteomes" id="UP000315017">
    <property type="component" value="Chromosome"/>
</dbReference>
<comment type="catalytic activity">
    <reaction evidence="11">
        <text>Cu(2+)(in) + ATP + H2O = Cu(2+)(out) + ADP + phosphate + H(+)</text>
        <dbReference type="Rhea" id="RHEA:10376"/>
        <dbReference type="ChEBI" id="CHEBI:15377"/>
        <dbReference type="ChEBI" id="CHEBI:15378"/>
        <dbReference type="ChEBI" id="CHEBI:29036"/>
        <dbReference type="ChEBI" id="CHEBI:30616"/>
        <dbReference type="ChEBI" id="CHEBI:43474"/>
        <dbReference type="ChEBI" id="CHEBI:456216"/>
        <dbReference type="EC" id="7.2.2.9"/>
    </reaction>
</comment>
<dbReference type="Pfam" id="PF00122">
    <property type="entry name" value="E1-E2_ATPase"/>
    <property type="match status" value="1"/>
</dbReference>
<dbReference type="PANTHER" id="PTHR43520">
    <property type="entry name" value="ATP7, ISOFORM B"/>
    <property type="match status" value="1"/>
</dbReference>
<dbReference type="KEGG" id="aagg:ETAA8_34560"/>
<dbReference type="InterPro" id="IPR059000">
    <property type="entry name" value="ATPase_P-type_domA"/>
</dbReference>
<keyword evidence="7" id="KW-1278">Translocase</keyword>